<feature type="domain" description="NAD(P)-binding" evidence="3">
    <location>
        <begin position="25"/>
        <end position="211"/>
    </location>
</feature>
<dbReference type="InterPro" id="IPR044256">
    <property type="entry name" value="HCF244-like"/>
</dbReference>
<evidence type="ECO:0000256" key="1">
    <source>
        <dbReference type="ARBA" id="ARBA00022531"/>
    </source>
</evidence>
<dbReference type="GO" id="GO:0009523">
    <property type="term" value="C:photosystem II"/>
    <property type="evidence" value="ECO:0007669"/>
    <property type="project" value="UniProtKB-KW"/>
</dbReference>
<dbReference type="Pfam" id="PF13460">
    <property type="entry name" value="NAD_binding_10"/>
    <property type="match status" value="1"/>
</dbReference>
<dbReference type="CDD" id="cd05243">
    <property type="entry name" value="SDR_a5"/>
    <property type="match status" value="1"/>
</dbReference>
<dbReference type="InterPro" id="IPR016040">
    <property type="entry name" value="NAD(P)-bd_dom"/>
</dbReference>
<sequence>MSPVRPGAETTSNTDDAPSWVLVAGATGYIGRHIVEALHDAGYRVRALVRNEAKLEPVAHACDEVVLGEATDRDSLKGICEGVDVVVSALGLRTLRRHPSADDVDLRANQNILECAQAARVKHFVFVGVLAGEEMMSEVPILRPRERFIDELRQSGLNWSVIRPTGAFNDGAEIFRIAQRGWAFMLDDGHHRINLIHPADIADVTVRAISDTQLHDTEFGIGGPDTYSHRELTDLAAEVLGKRLRPIHLPGWTVDAVAAVLRPFNRNAAGFMRFFRHTLSRDMVGEPVGNHHLGDFYRELAAKQ</sequence>
<keyword evidence="1" id="KW-0602">Photosynthesis</keyword>
<dbReference type="SUPFAM" id="SSF51735">
    <property type="entry name" value="NAD(P)-binding Rossmann-fold domains"/>
    <property type="match status" value="1"/>
</dbReference>
<protein>
    <submittedName>
        <fullName evidence="4">SDR family oxidoreductase</fullName>
    </submittedName>
</protein>
<evidence type="ECO:0000313" key="4">
    <source>
        <dbReference type="EMBL" id="HJB11041.1"/>
    </source>
</evidence>
<name>A0A9D2LEU9_9MICO</name>
<reference evidence="4" key="1">
    <citation type="journal article" date="2021" name="PeerJ">
        <title>Extensive microbial diversity within the chicken gut microbiome revealed by metagenomics and culture.</title>
        <authorList>
            <person name="Gilroy R."/>
            <person name="Ravi A."/>
            <person name="Getino M."/>
            <person name="Pursley I."/>
            <person name="Horton D.L."/>
            <person name="Alikhan N.F."/>
            <person name="Baker D."/>
            <person name="Gharbi K."/>
            <person name="Hall N."/>
            <person name="Watson M."/>
            <person name="Adriaenssens E.M."/>
            <person name="Foster-Nyarko E."/>
            <person name="Jarju S."/>
            <person name="Secka A."/>
            <person name="Antonio M."/>
            <person name="Oren A."/>
            <person name="Chaudhuri R.R."/>
            <person name="La Ragione R."/>
            <person name="Hildebrand F."/>
            <person name="Pallen M.J."/>
        </authorList>
    </citation>
    <scope>NUCLEOTIDE SEQUENCE</scope>
    <source>
        <strain evidence="4">ChiHjej13B12-24818</strain>
    </source>
</reference>
<dbReference type="EMBL" id="DWZH01000087">
    <property type="protein sequence ID" value="HJB11041.1"/>
    <property type="molecule type" value="Genomic_DNA"/>
</dbReference>
<evidence type="ECO:0000256" key="2">
    <source>
        <dbReference type="ARBA" id="ARBA00023276"/>
    </source>
</evidence>
<comment type="caution">
    <text evidence="4">The sequence shown here is derived from an EMBL/GenBank/DDBJ whole genome shotgun (WGS) entry which is preliminary data.</text>
</comment>
<dbReference type="PANTHER" id="PTHR47128">
    <property type="match status" value="1"/>
</dbReference>
<organism evidence="4 5">
    <name type="scientific">Candidatus Brachybacterium merdavium</name>
    <dbReference type="NCBI Taxonomy" id="2838513"/>
    <lineage>
        <taxon>Bacteria</taxon>
        <taxon>Bacillati</taxon>
        <taxon>Actinomycetota</taxon>
        <taxon>Actinomycetes</taxon>
        <taxon>Micrococcales</taxon>
        <taxon>Dermabacteraceae</taxon>
        <taxon>Brachybacterium</taxon>
    </lineage>
</organism>
<gene>
    <name evidence="4" type="ORF">H9786_11025</name>
</gene>
<evidence type="ECO:0000259" key="3">
    <source>
        <dbReference type="Pfam" id="PF13460"/>
    </source>
</evidence>
<dbReference type="InterPro" id="IPR036291">
    <property type="entry name" value="NAD(P)-bd_dom_sf"/>
</dbReference>
<accession>A0A9D2LEU9</accession>
<proteinExistence type="predicted"/>
<dbReference type="AlphaFoldDB" id="A0A9D2LEU9"/>
<dbReference type="Gene3D" id="3.40.50.720">
    <property type="entry name" value="NAD(P)-binding Rossmann-like Domain"/>
    <property type="match status" value="1"/>
</dbReference>
<keyword evidence="2" id="KW-0604">Photosystem II</keyword>
<evidence type="ECO:0000313" key="5">
    <source>
        <dbReference type="Proteomes" id="UP000823823"/>
    </source>
</evidence>
<dbReference type="Proteomes" id="UP000823823">
    <property type="component" value="Unassembled WGS sequence"/>
</dbReference>
<dbReference type="GO" id="GO:0015979">
    <property type="term" value="P:photosynthesis"/>
    <property type="evidence" value="ECO:0007669"/>
    <property type="project" value="UniProtKB-KW"/>
</dbReference>
<reference evidence="4" key="2">
    <citation type="submission" date="2021-04" db="EMBL/GenBank/DDBJ databases">
        <authorList>
            <person name="Gilroy R."/>
        </authorList>
    </citation>
    <scope>NUCLEOTIDE SEQUENCE</scope>
    <source>
        <strain evidence="4">ChiHjej13B12-24818</strain>
    </source>
</reference>
<dbReference type="PANTHER" id="PTHR47128:SF2">
    <property type="entry name" value="PROTEIN HIGH CHLOROPHYLL FLUORESCENCE PHENOTYPE 244, CHLOROPLASTIC"/>
    <property type="match status" value="1"/>
</dbReference>